<dbReference type="GeneID" id="115812743"/>
<evidence type="ECO:0000256" key="5">
    <source>
        <dbReference type="ARBA" id="ARBA00022801"/>
    </source>
</evidence>
<dbReference type="AlphaFoldDB" id="A0A6J2VGW6"/>
<dbReference type="InterPro" id="IPR001254">
    <property type="entry name" value="Trypsin_dom"/>
</dbReference>
<evidence type="ECO:0000259" key="17">
    <source>
        <dbReference type="PROSITE" id="PS50287"/>
    </source>
</evidence>
<dbReference type="CDD" id="cd00104">
    <property type="entry name" value="KAZAL_FS"/>
    <property type="match status" value="1"/>
</dbReference>
<organism evidence="18 19">
    <name type="scientific">Chanos chanos</name>
    <name type="common">Milkfish</name>
    <name type="synonym">Mugil chanos</name>
    <dbReference type="NCBI Taxonomy" id="29144"/>
    <lineage>
        <taxon>Eukaryota</taxon>
        <taxon>Metazoa</taxon>
        <taxon>Chordata</taxon>
        <taxon>Craniata</taxon>
        <taxon>Vertebrata</taxon>
        <taxon>Euteleostomi</taxon>
        <taxon>Actinopterygii</taxon>
        <taxon>Neopterygii</taxon>
        <taxon>Teleostei</taxon>
        <taxon>Ostariophysi</taxon>
        <taxon>Gonorynchiformes</taxon>
        <taxon>Chanidae</taxon>
        <taxon>Chanos</taxon>
    </lineage>
</organism>
<dbReference type="GO" id="GO:0006508">
    <property type="term" value="P:proteolysis"/>
    <property type="evidence" value="ECO:0007669"/>
    <property type="project" value="UniProtKB-KW"/>
</dbReference>
<dbReference type="Proteomes" id="UP000504632">
    <property type="component" value="Chromosome 5"/>
</dbReference>
<dbReference type="GO" id="GO:0004252">
    <property type="term" value="F:serine-type endopeptidase activity"/>
    <property type="evidence" value="ECO:0007669"/>
    <property type="project" value="UniProtKB-EC"/>
</dbReference>
<keyword evidence="7 12" id="KW-1015">Disulfide bond</keyword>
<evidence type="ECO:0000313" key="19">
    <source>
        <dbReference type="RefSeq" id="XP_030631093.1"/>
    </source>
</evidence>
<keyword evidence="4" id="KW-0677">Repeat</keyword>
<dbReference type="Gene3D" id="2.40.10.10">
    <property type="entry name" value="Trypsin-like serine proteases"/>
    <property type="match status" value="1"/>
</dbReference>
<dbReference type="Pfam" id="PF21287">
    <property type="entry name" value="Kazal_CFAI"/>
    <property type="match status" value="1"/>
</dbReference>
<feature type="compositionally biased region" description="Polar residues" evidence="14">
    <location>
        <begin position="33"/>
        <end position="43"/>
    </location>
</feature>
<dbReference type="SMART" id="SM00280">
    <property type="entry name" value="KAZAL"/>
    <property type="match status" value="1"/>
</dbReference>
<feature type="disulfide bond" evidence="11">
    <location>
        <begin position="272"/>
        <end position="287"/>
    </location>
</feature>
<dbReference type="Gene3D" id="3.30.60.30">
    <property type="match status" value="1"/>
</dbReference>
<comment type="caution">
    <text evidence="12">Lacks conserved residue(s) required for the propagation of feature annotation.</text>
</comment>
<evidence type="ECO:0000256" key="9">
    <source>
        <dbReference type="ARBA" id="ARBA00036320"/>
    </source>
</evidence>
<feature type="disulfide bond" evidence="11">
    <location>
        <begin position="260"/>
        <end position="278"/>
    </location>
</feature>
<dbReference type="InterPro" id="IPR036058">
    <property type="entry name" value="Kazal_dom_sf"/>
</dbReference>
<evidence type="ECO:0000313" key="18">
    <source>
        <dbReference type="Proteomes" id="UP000504632"/>
    </source>
</evidence>
<dbReference type="Gene3D" id="3.10.250.10">
    <property type="entry name" value="SRCR-like domain"/>
    <property type="match status" value="1"/>
</dbReference>
<evidence type="ECO:0000256" key="2">
    <source>
        <dbReference type="ARBA" id="ARBA00022670"/>
    </source>
</evidence>
<feature type="chain" id="PRO_5026908317" description="trypsin" evidence="15">
    <location>
        <begin position="33"/>
        <end position="671"/>
    </location>
</feature>
<feature type="compositionally biased region" description="Basic and acidic residues" evidence="14">
    <location>
        <begin position="325"/>
        <end position="335"/>
    </location>
</feature>
<dbReference type="PRINTS" id="PR00722">
    <property type="entry name" value="CHYMOTRYPSIN"/>
</dbReference>
<protein>
    <recommendedName>
        <fullName evidence="10">trypsin</fullName>
        <ecNumber evidence="10">3.4.21.4</ecNumber>
    </recommendedName>
</protein>
<dbReference type="Pfam" id="PF21286">
    <property type="entry name" value="CFAI_FIMAC_N"/>
    <property type="match status" value="1"/>
</dbReference>
<feature type="disulfide bond" evidence="11">
    <location>
        <begin position="297"/>
        <end position="315"/>
    </location>
</feature>
<dbReference type="Pfam" id="PF00057">
    <property type="entry name" value="Ldl_recept_a"/>
    <property type="match status" value="1"/>
</dbReference>
<dbReference type="Pfam" id="PF00089">
    <property type="entry name" value="Trypsin"/>
    <property type="match status" value="1"/>
</dbReference>
<keyword evidence="2 13" id="KW-0645">Protease</keyword>
<sequence length="671" mass="74777">MGRQTEGERDKNMKLLTISLILNLLLPQSGYSVSSTVTEPSPKQTKDPKDTKSDPYLGSEECLKRRYTRLSCDKVFCPPWMRCIDQKCSCKFPYQCLRVGRSVCGSEGQSYFSLCQALAISCRMKEPIFSHFGDECKEEDMFITSLVKFGDHDLIRLKTPNGTALVCGSGWNMAAANVVCRHLKEEKRGAAVISKEKFNKIQISGEDLPPHCISVHCTGSEYTLAECTLHQKQIIQPNMNIALVGCYQEPKDNTKCEFPCVNGKCISFKKTCDGVDHCGDNSDEMCCKACRPDGFHCKSGVCIPKSAVRDGIRDCLGGEDELEDTDTHTDTHTDDQVSSPDAPDRTVQRQSHHRSSQDDQVSSPDAPDQTVQRPSHHKSPQGSDITSDPKTEVKLIRDSVETLYCGIPNASYVYKPEEEESQRRRRKRVVGGAVASPTQIQWQVGIQEDERIYCGGAYLGGCWVLTAAHCVRPKPEAYHIKFSLWKKWSRQGTTDTIPVKNVIIHHDYNAKTYQNDIALIQLKTLSNSDKCMVHNPAVSAVCVPWSPMQFQTNDTCTISGWGRKKGGSSAQALNWANVTIIGDCKTYYKDRYFDGMECAGDLEGKVDSCQGDSGGPLVCKDASGVSYVWGIVSWGENCGQPGFPGVYTKVAHYFEWIRFHTGWPLVTKYNQ</sequence>
<dbReference type="SMART" id="SM00020">
    <property type="entry name" value="Tryp_SPc"/>
    <property type="match status" value="1"/>
</dbReference>
<accession>A0A6J2VGW6</accession>
<dbReference type="InterPro" id="IPR043504">
    <property type="entry name" value="Peptidase_S1_PA_chymotrypsin"/>
</dbReference>
<keyword evidence="3 15" id="KW-0732">Signal</keyword>
<evidence type="ECO:0000259" key="16">
    <source>
        <dbReference type="PROSITE" id="PS50240"/>
    </source>
</evidence>
<evidence type="ECO:0000256" key="7">
    <source>
        <dbReference type="ARBA" id="ARBA00023157"/>
    </source>
</evidence>
<keyword evidence="6 13" id="KW-0720">Serine protease</keyword>
<evidence type="ECO:0000256" key="13">
    <source>
        <dbReference type="RuleBase" id="RU363034"/>
    </source>
</evidence>
<keyword evidence="18" id="KW-1185">Reference proteome</keyword>
<evidence type="ECO:0000256" key="12">
    <source>
        <dbReference type="PROSITE-ProRule" id="PRU00196"/>
    </source>
</evidence>
<feature type="region of interest" description="Disordered" evidence="14">
    <location>
        <begin position="33"/>
        <end position="54"/>
    </location>
</feature>
<evidence type="ECO:0000256" key="10">
    <source>
        <dbReference type="ARBA" id="ARBA00038868"/>
    </source>
</evidence>
<dbReference type="PANTHER" id="PTHR24264:SF83">
    <property type="entry name" value="COMPLEMENT FACTOR I"/>
    <property type="match status" value="1"/>
</dbReference>
<dbReference type="InParanoid" id="A0A6J2VGW6"/>
<dbReference type="InterPro" id="IPR009003">
    <property type="entry name" value="Peptidase_S1_PA"/>
</dbReference>
<feature type="compositionally biased region" description="Polar residues" evidence="14">
    <location>
        <begin position="358"/>
        <end position="373"/>
    </location>
</feature>
<dbReference type="OrthoDB" id="19606at2759"/>
<dbReference type="Pfam" id="PF00530">
    <property type="entry name" value="SRCR"/>
    <property type="match status" value="1"/>
</dbReference>
<evidence type="ECO:0000256" key="6">
    <source>
        <dbReference type="ARBA" id="ARBA00022825"/>
    </source>
</evidence>
<dbReference type="InterPro" id="IPR003884">
    <property type="entry name" value="FacI_MAC"/>
</dbReference>
<dbReference type="InterPro" id="IPR002172">
    <property type="entry name" value="LDrepeatLR_classA_rpt"/>
</dbReference>
<dbReference type="CTD" id="3426"/>
<dbReference type="InterPro" id="IPR050127">
    <property type="entry name" value="Serine_Proteases_S1"/>
</dbReference>
<dbReference type="PROSITE" id="PS50287">
    <property type="entry name" value="SRCR_2"/>
    <property type="match status" value="1"/>
</dbReference>
<dbReference type="InterPro" id="IPR036772">
    <property type="entry name" value="SRCR-like_dom_sf"/>
</dbReference>
<comment type="subcellular location">
    <subcellularLocation>
        <location evidence="1">Secreted</location>
        <location evidence="1">Extracellular space</location>
    </subcellularLocation>
</comment>
<dbReference type="InterPro" id="IPR018114">
    <property type="entry name" value="TRYPSIN_HIS"/>
</dbReference>
<feature type="domain" description="SRCR" evidence="17">
    <location>
        <begin position="166"/>
        <end position="257"/>
    </location>
</feature>
<dbReference type="CDD" id="cd00112">
    <property type="entry name" value="LDLa"/>
    <property type="match status" value="2"/>
</dbReference>
<keyword evidence="5 13" id="KW-0378">Hydrolase</keyword>
<dbReference type="InterPro" id="IPR001190">
    <property type="entry name" value="SRCR"/>
</dbReference>
<feature type="compositionally biased region" description="Basic and acidic residues" evidence="14">
    <location>
        <begin position="44"/>
        <end position="53"/>
    </location>
</feature>
<evidence type="ECO:0000256" key="4">
    <source>
        <dbReference type="ARBA" id="ARBA00022737"/>
    </source>
</evidence>
<evidence type="ECO:0000256" key="8">
    <source>
        <dbReference type="ARBA" id="ARBA00023180"/>
    </source>
</evidence>
<dbReference type="InterPro" id="IPR048722">
    <property type="entry name" value="CFAI_FIMAC_N"/>
</dbReference>
<evidence type="ECO:0000256" key="1">
    <source>
        <dbReference type="ARBA" id="ARBA00004239"/>
    </source>
</evidence>
<dbReference type="InterPro" id="IPR036055">
    <property type="entry name" value="LDL_receptor-like_sf"/>
</dbReference>
<dbReference type="EC" id="3.4.21.4" evidence="10"/>
<evidence type="ECO:0000256" key="11">
    <source>
        <dbReference type="PROSITE-ProRule" id="PRU00124"/>
    </source>
</evidence>
<dbReference type="GO" id="GO:0016020">
    <property type="term" value="C:membrane"/>
    <property type="evidence" value="ECO:0007669"/>
    <property type="project" value="InterPro"/>
</dbReference>
<proteinExistence type="predicted"/>
<dbReference type="RefSeq" id="XP_030631093.1">
    <property type="nucleotide sequence ID" value="XM_030775233.1"/>
</dbReference>
<comment type="catalytic activity">
    <reaction evidence="9">
        <text>Preferential cleavage: Arg-|-Xaa, Lys-|-Xaa.</text>
        <dbReference type="EC" id="3.4.21.4"/>
    </reaction>
</comment>
<keyword evidence="8" id="KW-0325">Glycoprotein</keyword>
<dbReference type="SUPFAM" id="SSF100895">
    <property type="entry name" value="Kazal-type serine protease inhibitors"/>
    <property type="match status" value="1"/>
</dbReference>
<reference evidence="19" key="1">
    <citation type="submission" date="2025-08" db="UniProtKB">
        <authorList>
            <consortium name="RefSeq"/>
        </authorList>
    </citation>
    <scope>IDENTIFICATION</scope>
</reference>
<dbReference type="PROSITE" id="PS00134">
    <property type="entry name" value="TRYPSIN_HIS"/>
    <property type="match status" value="1"/>
</dbReference>
<evidence type="ECO:0000256" key="3">
    <source>
        <dbReference type="ARBA" id="ARBA00022729"/>
    </source>
</evidence>
<dbReference type="SMART" id="SM00192">
    <property type="entry name" value="LDLa"/>
    <property type="match status" value="2"/>
</dbReference>
<dbReference type="CDD" id="cd00190">
    <property type="entry name" value="Tryp_SPc"/>
    <property type="match status" value="1"/>
</dbReference>
<dbReference type="InterPro" id="IPR033116">
    <property type="entry name" value="TRYPSIN_SER"/>
</dbReference>
<dbReference type="Gene3D" id="4.10.400.10">
    <property type="entry name" value="Low-density Lipoprotein Receptor"/>
    <property type="match status" value="2"/>
</dbReference>
<gene>
    <name evidence="19" type="primary">cfi</name>
</gene>
<dbReference type="InterPro" id="IPR002350">
    <property type="entry name" value="Kazal_dom"/>
</dbReference>
<dbReference type="InterPro" id="IPR048719">
    <property type="entry name" value="CFAI_KAZAL"/>
</dbReference>
<feature type="domain" description="Peptidase S1" evidence="16">
    <location>
        <begin position="429"/>
        <end position="662"/>
    </location>
</feature>
<dbReference type="SUPFAM" id="SSF57424">
    <property type="entry name" value="LDL receptor-like module"/>
    <property type="match status" value="2"/>
</dbReference>
<dbReference type="FunFam" id="2.40.10.10:FF:000120">
    <property type="entry name" value="Putative serine protease"/>
    <property type="match status" value="1"/>
</dbReference>
<feature type="disulfide bond" evidence="12">
    <location>
        <begin position="217"/>
        <end position="227"/>
    </location>
</feature>
<dbReference type="InterPro" id="IPR001314">
    <property type="entry name" value="Peptidase_S1A"/>
</dbReference>
<feature type="disulfide bond" evidence="11">
    <location>
        <begin position="290"/>
        <end position="302"/>
    </location>
</feature>
<dbReference type="PANTHER" id="PTHR24264">
    <property type="entry name" value="TRYPSIN-RELATED"/>
    <property type="match status" value="1"/>
</dbReference>
<feature type="region of interest" description="Disordered" evidence="14">
    <location>
        <begin position="319"/>
        <end position="391"/>
    </location>
</feature>
<evidence type="ECO:0000256" key="14">
    <source>
        <dbReference type="SAM" id="MobiDB-lite"/>
    </source>
</evidence>
<feature type="signal peptide" evidence="15">
    <location>
        <begin position="1"/>
        <end position="32"/>
    </location>
</feature>
<dbReference type="PROSITE" id="PS50068">
    <property type="entry name" value="LDLRA_2"/>
    <property type="match status" value="2"/>
</dbReference>
<dbReference type="SUPFAM" id="SSF56487">
    <property type="entry name" value="SRCR-like"/>
    <property type="match status" value="1"/>
</dbReference>
<name>A0A6J2VGW6_CHACN</name>
<dbReference type="PROSITE" id="PS00135">
    <property type="entry name" value="TRYPSIN_SER"/>
    <property type="match status" value="1"/>
</dbReference>
<dbReference type="SMART" id="SM00202">
    <property type="entry name" value="SR"/>
    <property type="match status" value="1"/>
</dbReference>
<dbReference type="GO" id="GO:0005615">
    <property type="term" value="C:extracellular space"/>
    <property type="evidence" value="ECO:0007669"/>
    <property type="project" value="TreeGrafter"/>
</dbReference>
<dbReference type="SUPFAM" id="SSF50494">
    <property type="entry name" value="Trypsin-like serine proteases"/>
    <property type="match status" value="1"/>
</dbReference>
<evidence type="ECO:0000256" key="15">
    <source>
        <dbReference type="SAM" id="SignalP"/>
    </source>
</evidence>
<dbReference type="SMART" id="SM00057">
    <property type="entry name" value="FIMAC"/>
    <property type="match status" value="1"/>
</dbReference>
<dbReference type="PROSITE" id="PS50240">
    <property type="entry name" value="TRYPSIN_DOM"/>
    <property type="match status" value="1"/>
</dbReference>